<evidence type="ECO:0000256" key="11">
    <source>
        <dbReference type="ARBA" id="ARBA00029304"/>
    </source>
</evidence>
<name>A0A533Q9I5_9BACT</name>
<reference evidence="18 19" key="1">
    <citation type="submission" date="2019-04" db="EMBL/GenBank/DDBJ databases">
        <title>Genome of a novel bacterium Candidatus Jettenia ecosi reconstructed from metagenome of an anammox bioreactor.</title>
        <authorList>
            <person name="Mardanov A.V."/>
            <person name="Beletsky A.V."/>
            <person name="Ravin N.V."/>
            <person name="Botchkova E.A."/>
            <person name="Litti Y.V."/>
            <person name="Nozhevnikova A.N."/>
        </authorList>
    </citation>
    <scope>NUCLEOTIDE SEQUENCE [LARGE SCALE GENOMIC DNA]</scope>
    <source>
        <strain evidence="18">J2</strain>
    </source>
</reference>
<comment type="cofactor">
    <cofactor evidence="1 15">
        <name>Mg(2+)</name>
        <dbReference type="ChEBI" id="CHEBI:18420"/>
    </cofactor>
</comment>
<feature type="active site" description="Proton acceptor" evidence="15">
    <location>
        <position position="466"/>
    </location>
</feature>
<keyword evidence="5 15" id="KW-0479">Metal-binding</keyword>
<comment type="subunit">
    <text evidence="15">Homodimer.</text>
</comment>
<evidence type="ECO:0000259" key="17">
    <source>
        <dbReference type="Pfam" id="PF24877"/>
    </source>
</evidence>
<sequence>MRSDTITKGLERVPARALLYATGLSREDLGKPFIGIASSFTDLIPGHVHMRSLERAIEKGIHAGGGISFIFGVPGICDGIAMGHDGMRYSLASRDLIADIIECVVSAHCLDGLIMLTNCDKITPGMLMGIARLDIPGIVVTAGPMVSGRYGKQKLSLVKDTFEAVGRRRRGEINDNELSCLEMDACPGPGSCQGLYTANTMACVSEALGMSLPRCAASLAISSEKERIAYKSGQQVVELVRNGVTARKIMIQKAFENAIMVDMALGGSTNSCLHIPAIAKEAGIEMDLKLFDTISARTPHITSLQPGGEYLLEDLYHAGGIPAVMKRLYNDLHDCSTVSGLSIKEIAKAAEICDGDIIQTKEKAYHKEGGIAILYGNLAPDGAVVKQSAVSEKMMRFRGTAKVFDSEEVAMKAIMGSQISKGTVVVIRYEGPRGGPGMREMLAPTAALVGMGLDESVALITDGRFSGGTQGPCIGHVSPEAMMGGPIALVEDGDEITIDIPNRKLDLHVTEEALAQRRTRWAPPKPRITRGLLARYAKCVTSADKGAVLMAD</sequence>
<dbReference type="HAMAP" id="MF_00012">
    <property type="entry name" value="IlvD"/>
    <property type="match status" value="1"/>
</dbReference>
<protein>
    <recommendedName>
        <fullName evidence="14 15">Dihydroxy-acid dehydratase</fullName>
        <shortName evidence="15">DAD</shortName>
        <ecNumber evidence="14 15">4.2.1.9</ecNumber>
    </recommendedName>
</protein>
<organism evidence="18 19">
    <name type="scientific">Candidatus Jettenia ecosi</name>
    <dbReference type="NCBI Taxonomy" id="2494326"/>
    <lineage>
        <taxon>Bacteria</taxon>
        <taxon>Pseudomonadati</taxon>
        <taxon>Planctomycetota</taxon>
        <taxon>Candidatus Brocadiia</taxon>
        <taxon>Candidatus Brocadiales</taxon>
        <taxon>Candidatus Brocadiaceae</taxon>
        <taxon>Candidatus Jettenia</taxon>
    </lineage>
</organism>
<feature type="binding site" description="via carbamate group" evidence="15">
    <location>
        <position position="121"/>
    </location>
    <ligand>
        <name>Mg(2+)</name>
        <dbReference type="ChEBI" id="CHEBI:18420"/>
    </ligand>
</feature>
<dbReference type="Pfam" id="PF24877">
    <property type="entry name" value="ILV_EDD_C"/>
    <property type="match status" value="1"/>
</dbReference>
<evidence type="ECO:0000256" key="14">
    <source>
        <dbReference type="ARBA" id="ARBA00029490"/>
    </source>
</evidence>
<feature type="binding site" evidence="15">
    <location>
        <position position="440"/>
    </location>
    <ligand>
        <name>Mg(2+)</name>
        <dbReference type="ChEBI" id="CHEBI:18420"/>
    </ligand>
</feature>
<dbReference type="GO" id="GO:0009099">
    <property type="term" value="P:L-valine biosynthetic process"/>
    <property type="evidence" value="ECO:0007669"/>
    <property type="project" value="UniProtKB-UniRule"/>
</dbReference>
<keyword evidence="6 15" id="KW-0460">Magnesium</keyword>
<dbReference type="InterPro" id="IPR037237">
    <property type="entry name" value="IlvD/EDD_N"/>
</dbReference>
<dbReference type="EC" id="4.2.1.9" evidence="14 15"/>
<keyword evidence="9 15" id="KW-0456">Lyase</keyword>
<comment type="caution">
    <text evidence="15">Lacks conserved residue(s) required for the propagation of feature annotation.</text>
</comment>
<comment type="catalytic activity">
    <reaction evidence="11">
        <text>(2R)-2,3-dihydroxy-3-methylbutanoate = 3-methyl-2-oxobutanoate + H2O</text>
        <dbReference type="Rhea" id="RHEA:24809"/>
        <dbReference type="ChEBI" id="CHEBI:11851"/>
        <dbReference type="ChEBI" id="CHEBI:15377"/>
        <dbReference type="ChEBI" id="CHEBI:49072"/>
        <dbReference type="EC" id="4.2.1.9"/>
    </reaction>
    <physiologicalReaction direction="left-to-right" evidence="11">
        <dbReference type="Rhea" id="RHEA:24810"/>
    </physiologicalReaction>
</comment>
<feature type="modified residue" description="N6-carboxylysine" evidence="15">
    <location>
        <position position="121"/>
    </location>
</feature>
<feature type="domain" description="Dihydroxy-acid/6-phosphogluconate dehydratase C-terminal" evidence="17">
    <location>
        <begin position="356"/>
        <end position="547"/>
    </location>
</feature>
<feature type="domain" description="Dihydroxy-acid/6-phosphogluconate dehydratase N-terminal" evidence="16">
    <location>
        <begin position="31"/>
        <end position="345"/>
    </location>
</feature>
<comment type="pathway">
    <text evidence="13 15">Amino-acid biosynthesis; L-isoleucine biosynthesis; L-isoleucine from 2-oxobutanoate: step 3/4.</text>
</comment>
<dbReference type="GO" id="GO:0009097">
    <property type="term" value="P:isoleucine biosynthetic process"/>
    <property type="evidence" value="ECO:0007669"/>
    <property type="project" value="UniProtKB-UniRule"/>
</dbReference>
<dbReference type="GO" id="GO:0000287">
    <property type="term" value="F:magnesium ion binding"/>
    <property type="evidence" value="ECO:0007669"/>
    <property type="project" value="UniProtKB-UniRule"/>
</dbReference>
<keyword evidence="8 15" id="KW-0411">Iron-sulfur</keyword>
<proteinExistence type="inferred from homology"/>
<dbReference type="Proteomes" id="UP000319783">
    <property type="component" value="Unassembled WGS sequence"/>
</dbReference>
<comment type="catalytic activity">
    <reaction evidence="15">
        <text>(2R,3R)-2,3-dihydroxy-3-methylpentanoate = (S)-3-methyl-2-oxopentanoate + H2O</text>
        <dbReference type="Rhea" id="RHEA:27694"/>
        <dbReference type="ChEBI" id="CHEBI:15377"/>
        <dbReference type="ChEBI" id="CHEBI:35146"/>
        <dbReference type="ChEBI" id="CHEBI:49258"/>
        <dbReference type="EC" id="4.2.1.9"/>
    </reaction>
</comment>
<evidence type="ECO:0000313" key="19">
    <source>
        <dbReference type="Proteomes" id="UP000319783"/>
    </source>
</evidence>
<dbReference type="GO" id="GO:0004160">
    <property type="term" value="F:dihydroxy-acid dehydratase activity"/>
    <property type="evidence" value="ECO:0007669"/>
    <property type="project" value="UniProtKB-UniRule"/>
</dbReference>
<evidence type="ECO:0000256" key="15">
    <source>
        <dbReference type="HAMAP-Rule" id="MF_00012"/>
    </source>
</evidence>
<evidence type="ECO:0000256" key="5">
    <source>
        <dbReference type="ARBA" id="ARBA00022723"/>
    </source>
</evidence>
<evidence type="ECO:0000256" key="1">
    <source>
        <dbReference type="ARBA" id="ARBA00001946"/>
    </source>
</evidence>
<keyword evidence="10 15" id="KW-0100">Branched-chain amino acid biosynthesis</keyword>
<dbReference type="EMBL" id="SULG01000051">
    <property type="protein sequence ID" value="TLD41356.1"/>
    <property type="molecule type" value="Genomic_DNA"/>
</dbReference>
<evidence type="ECO:0000256" key="12">
    <source>
        <dbReference type="ARBA" id="ARBA00029436"/>
    </source>
</evidence>
<evidence type="ECO:0000256" key="2">
    <source>
        <dbReference type="ARBA" id="ARBA00006486"/>
    </source>
</evidence>
<evidence type="ECO:0000256" key="6">
    <source>
        <dbReference type="ARBA" id="ARBA00022842"/>
    </source>
</evidence>
<evidence type="ECO:0000256" key="4">
    <source>
        <dbReference type="ARBA" id="ARBA00022714"/>
    </source>
</evidence>
<dbReference type="GO" id="GO:0051537">
    <property type="term" value="F:2 iron, 2 sulfur cluster binding"/>
    <property type="evidence" value="ECO:0007669"/>
    <property type="project" value="UniProtKB-UniRule"/>
</dbReference>
<dbReference type="PROSITE" id="PS00886">
    <property type="entry name" value="ILVD_EDD_1"/>
    <property type="match status" value="1"/>
</dbReference>
<comment type="caution">
    <text evidence="18">The sequence shown here is derived from an EMBL/GenBank/DDBJ whole genome shotgun (WGS) entry which is preliminary data.</text>
</comment>
<dbReference type="NCBIfam" id="TIGR00110">
    <property type="entry name" value="ilvD"/>
    <property type="match status" value="1"/>
</dbReference>
<comment type="cofactor">
    <cofactor evidence="15">
        <name>[2Fe-2S] cluster</name>
        <dbReference type="ChEBI" id="CHEBI:190135"/>
    </cofactor>
    <text evidence="15">Binds 1 [2Fe-2S] cluster per subunit. This cluster acts as a Lewis acid cofactor.</text>
</comment>
<keyword evidence="4 15" id="KW-0001">2Fe-2S</keyword>
<feature type="binding site" evidence="15">
    <location>
        <position position="78"/>
    </location>
    <ligand>
        <name>Mg(2+)</name>
        <dbReference type="ChEBI" id="CHEBI:18420"/>
    </ligand>
</feature>
<dbReference type="UniPathway" id="UPA00049">
    <property type="reaction ID" value="UER00061"/>
</dbReference>
<gene>
    <name evidence="15" type="primary">ilvD</name>
    <name evidence="18" type="ORF">JETT_2363</name>
</gene>
<evidence type="ECO:0000256" key="10">
    <source>
        <dbReference type="ARBA" id="ARBA00023304"/>
    </source>
</evidence>
<dbReference type="PROSITE" id="PS00887">
    <property type="entry name" value="ILVD_EDD_2"/>
    <property type="match status" value="1"/>
</dbReference>
<dbReference type="FunFam" id="3.50.30.80:FF:000001">
    <property type="entry name" value="Dihydroxy-acid dehydratase"/>
    <property type="match status" value="1"/>
</dbReference>
<evidence type="ECO:0000256" key="3">
    <source>
        <dbReference type="ARBA" id="ARBA00022605"/>
    </source>
</evidence>
<comment type="similarity">
    <text evidence="2 15">Belongs to the IlvD/Edd family.</text>
</comment>
<evidence type="ECO:0000313" key="18">
    <source>
        <dbReference type="EMBL" id="TLD41356.1"/>
    </source>
</evidence>
<evidence type="ECO:0000256" key="13">
    <source>
        <dbReference type="ARBA" id="ARBA00029437"/>
    </source>
</evidence>
<dbReference type="SUPFAM" id="SSF52016">
    <property type="entry name" value="LeuD/IlvD-like"/>
    <property type="match status" value="1"/>
</dbReference>
<feature type="binding site" evidence="15">
    <location>
        <position position="120"/>
    </location>
    <ligand>
        <name>Mg(2+)</name>
        <dbReference type="ChEBI" id="CHEBI:18420"/>
    </ligand>
</feature>
<dbReference type="InterPro" id="IPR020558">
    <property type="entry name" value="DiOHA_6PGluconate_deHydtase_CS"/>
</dbReference>
<dbReference type="GO" id="GO:0005829">
    <property type="term" value="C:cytosol"/>
    <property type="evidence" value="ECO:0007669"/>
    <property type="project" value="TreeGrafter"/>
</dbReference>
<dbReference type="InterPro" id="IPR004404">
    <property type="entry name" value="DihydroxyA_deHydtase"/>
</dbReference>
<dbReference type="UniPathway" id="UPA00047">
    <property type="reaction ID" value="UER00057"/>
</dbReference>
<dbReference type="InterPro" id="IPR042096">
    <property type="entry name" value="Dihydro-acid_dehy_C"/>
</dbReference>
<accession>A0A533Q9I5</accession>
<dbReference type="AlphaFoldDB" id="A0A533Q9I5"/>
<evidence type="ECO:0000256" key="8">
    <source>
        <dbReference type="ARBA" id="ARBA00023014"/>
    </source>
</evidence>
<dbReference type="SUPFAM" id="SSF143975">
    <property type="entry name" value="IlvD/EDD N-terminal domain-like"/>
    <property type="match status" value="1"/>
</dbReference>
<keyword evidence="7 15" id="KW-0408">Iron</keyword>
<dbReference type="InterPro" id="IPR056740">
    <property type="entry name" value="ILV_EDD_C"/>
</dbReference>
<dbReference type="NCBIfam" id="NF002068">
    <property type="entry name" value="PRK00911.1"/>
    <property type="match status" value="1"/>
</dbReference>
<dbReference type="Gene3D" id="3.50.30.80">
    <property type="entry name" value="IlvD/EDD C-terminal domain-like"/>
    <property type="match status" value="1"/>
</dbReference>
<dbReference type="InterPro" id="IPR000581">
    <property type="entry name" value="ILV_EDD_N"/>
</dbReference>
<dbReference type="Pfam" id="PF00920">
    <property type="entry name" value="ILVD_EDD_N"/>
    <property type="match status" value="1"/>
</dbReference>
<keyword evidence="3 15" id="KW-0028">Amino-acid biosynthesis</keyword>
<evidence type="ECO:0000256" key="9">
    <source>
        <dbReference type="ARBA" id="ARBA00023239"/>
    </source>
</evidence>
<comment type="function">
    <text evidence="15">Functions in the biosynthesis of branched-chain amino acids. Catalyzes the dehydration of (2R,3R)-2,3-dihydroxy-3-methylpentanoate (2,3-dihydroxy-3-methylvalerate) into 2-oxo-3-methylpentanoate (2-oxo-3-methylvalerate) and of (2R)-2,3-dihydroxy-3-methylbutanoate (2,3-dihydroxyisovalerate) into 2-oxo-3-methylbutanoate (2-oxoisovalerate), the penultimate precursor to L-isoleucine and L-valine, respectively.</text>
</comment>
<evidence type="ECO:0000259" key="16">
    <source>
        <dbReference type="Pfam" id="PF00920"/>
    </source>
</evidence>
<dbReference type="PANTHER" id="PTHR43661">
    <property type="entry name" value="D-XYLONATE DEHYDRATASE"/>
    <property type="match status" value="1"/>
</dbReference>
<dbReference type="PANTHER" id="PTHR43661:SF3">
    <property type="entry name" value="D-XYLONATE DEHYDRATASE YAGF-RELATED"/>
    <property type="match status" value="1"/>
</dbReference>
<evidence type="ECO:0000256" key="7">
    <source>
        <dbReference type="ARBA" id="ARBA00023004"/>
    </source>
</evidence>
<comment type="pathway">
    <text evidence="12 15">Amino-acid biosynthesis; L-valine biosynthesis; L-valine from pyruvate: step 3/4.</text>
</comment>